<keyword evidence="2" id="KW-1185">Reference proteome</keyword>
<protein>
    <submittedName>
        <fullName evidence="1">Uncharacterized protein</fullName>
    </submittedName>
</protein>
<gene>
    <name evidence="1" type="ORF">EVAR_9001_1</name>
</gene>
<sequence length="70" mass="7989">MYWFGPRVFPQRRVDRFYSNYLPSGPPRPSAAILGPPRPSAALLGPPANWARRTPRDVAHKRVSPRPRIL</sequence>
<proteinExistence type="predicted"/>
<reference evidence="1 2" key="1">
    <citation type="journal article" date="2019" name="Commun. Biol.">
        <title>The bagworm genome reveals a unique fibroin gene that provides high tensile strength.</title>
        <authorList>
            <person name="Kono N."/>
            <person name="Nakamura H."/>
            <person name="Ohtoshi R."/>
            <person name="Tomita M."/>
            <person name="Numata K."/>
            <person name="Arakawa K."/>
        </authorList>
    </citation>
    <scope>NUCLEOTIDE SEQUENCE [LARGE SCALE GENOMIC DNA]</scope>
</reference>
<dbReference type="EMBL" id="BGZK01000618">
    <property type="protein sequence ID" value="GBP53224.1"/>
    <property type="molecule type" value="Genomic_DNA"/>
</dbReference>
<comment type="caution">
    <text evidence="1">The sequence shown here is derived from an EMBL/GenBank/DDBJ whole genome shotgun (WGS) entry which is preliminary data.</text>
</comment>
<dbReference type="AlphaFoldDB" id="A0A4C1WSY3"/>
<organism evidence="1 2">
    <name type="scientific">Eumeta variegata</name>
    <name type="common">Bagworm moth</name>
    <name type="synonym">Eumeta japonica</name>
    <dbReference type="NCBI Taxonomy" id="151549"/>
    <lineage>
        <taxon>Eukaryota</taxon>
        <taxon>Metazoa</taxon>
        <taxon>Ecdysozoa</taxon>
        <taxon>Arthropoda</taxon>
        <taxon>Hexapoda</taxon>
        <taxon>Insecta</taxon>
        <taxon>Pterygota</taxon>
        <taxon>Neoptera</taxon>
        <taxon>Endopterygota</taxon>
        <taxon>Lepidoptera</taxon>
        <taxon>Glossata</taxon>
        <taxon>Ditrysia</taxon>
        <taxon>Tineoidea</taxon>
        <taxon>Psychidae</taxon>
        <taxon>Oiketicinae</taxon>
        <taxon>Eumeta</taxon>
    </lineage>
</organism>
<evidence type="ECO:0000313" key="1">
    <source>
        <dbReference type="EMBL" id="GBP53224.1"/>
    </source>
</evidence>
<accession>A0A4C1WSY3</accession>
<dbReference type="Proteomes" id="UP000299102">
    <property type="component" value="Unassembled WGS sequence"/>
</dbReference>
<evidence type="ECO:0000313" key="2">
    <source>
        <dbReference type="Proteomes" id="UP000299102"/>
    </source>
</evidence>
<name>A0A4C1WSY3_EUMVA</name>